<comment type="caution">
    <text evidence="8">The sequence shown here is derived from an EMBL/GenBank/DDBJ whole genome shotgun (WGS) entry which is preliminary data.</text>
</comment>
<evidence type="ECO:0000313" key="8">
    <source>
        <dbReference type="EMBL" id="KPM08554.1"/>
    </source>
</evidence>
<dbReference type="GO" id="GO:0007269">
    <property type="term" value="P:neurotransmitter secretion"/>
    <property type="evidence" value="ECO:0007669"/>
    <property type="project" value="InterPro"/>
</dbReference>
<evidence type="ECO:0000256" key="1">
    <source>
        <dbReference type="ARBA" id="ARBA00008243"/>
    </source>
</evidence>
<evidence type="ECO:0000256" key="2">
    <source>
        <dbReference type="ARBA" id="ARBA00022553"/>
    </source>
</evidence>
<feature type="non-terminal residue" evidence="8">
    <location>
        <position position="1"/>
    </location>
</feature>
<dbReference type="Pfam" id="PF02078">
    <property type="entry name" value="Synapsin"/>
    <property type="match status" value="1"/>
</dbReference>
<feature type="region of interest" description="Disordered" evidence="5">
    <location>
        <begin position="568"/>
        <end position="587"/>
    </location>
</feature>
<feature type="compositionally biased region" description="Polar residues" evidence="5">
    <location>
        <begin position="568"/>
        <end position="579"/>
    </location>
</feature>
<feature type="domain" description="Synapsin ATP-binding" evidence="7">
    <location>
        <begin position="227"/>
        <end position="428"/>
    </location>
</feature>
<protein>
    <submittedName>
        <fullName evidence="8">Synapsin-like protein</fullName>
    </submittedName>
</protein>
<keyword evidence="3" id="KW-0770">Synapse</keyword>
<dbReference type="Gene3D" id="3.30.470.20">
    <property type="entry name" value="ATP-grasp fold, B domain"/>
    <property type="match status" value="1"/>
</dbReference>
<dbReference type="Proteomes" id="UP000616769">
    <property type="component" value="Unassembled WGS sequence"/>
</dbReference>
<reference evidence="8 9" key="1">
    <citation type="journal article" date="2015" name="Parasit. Vectors">
        <title>Draft genome of the scabies mite.</title>
        <authorList>
            <person name="Rider S.D.Jr."/>
            <person name="Morgan M.S."/>
            <person name="Arlian L.G."/>
        </authorList>
    </citation>
    <scope>NUCLEOTIDE SEQUENCE [LARGE SCALE GENOMIC DNA]</scope>
    <source>
        <strain evidence="8">Arlian Lab</strain>
    </source>
</reference>
<organism evidence="8 9">
    <name type="scientific">Sarcoptes scabiei</name>
    <name type="common">Itch mite</name>
    <name type="synonym">Acarus scabiei</name>
    <dbReference type="NCBI Taxonomy" id="52283"/>
    <lineage>
        <taxon>Eukaryota</taxon>
        <taxon>Metazoa</taxon>
        <taxon>Ecdysozoa</taxon>
        <taxon>Arthropoda</taxon>
        <taxon>Chelicerata</taxon>
        <taxon>Arachnida</taxon>
        <taxon>Acari</taxon>
        <taxon>Acariformes</taxon>
        <taxon>Sarcoptiformes</taxon>
        <taxon>Astigmata</taxon>
        <taxon>Psoroptidia</taxon>
        <taxon>Sarcoptoidea</taxon>
        <taxon>Sarcoptidae</taxon>
        <taxon>Sarcoptinae</taxon>
        <taxon>Sarcoptes</taxon>
    </lineage>
</organism>
<dbReference type="InterPro" id="IPR020897">
    <property type="entry name" value="Synapsin_pre-ATP-grasp_dom"/>
</dbReference>
<dbReference type="PRINTS" id="PR01368">
    <property type="entry name" value="SYNAPSIN"/>
</dbReference>
<dbReference type="SUPFAM" id="SSF56059">
    <property type="entry name" value="Glutathione synthetase ATP-binding domain-like"/>
    <property type="match status" value="1"/>
</dbReference>
<feature type="compositionally biased region" description="Low complexity" evidence="5">
    <location>
        <begin position="523"/>
        <end position="537"/>
    </location>
</feature>
<dbReference type="FunFam" id="3.30.470.20:FF:000059">
    <property type="entry name" value="Synapsin-3"/>
    <property type="match status" value="1"/>
</dbReference>
<proteinExistence type="inferred from homology"/>
<evidence type="ECO:0000313" key="9">
    <source>
        <dbReference type="Proteomes" id="UP000616769"/>
    </source>
</evidence>
<dbReference type="AlphaFoldDB" id="A0A132AC31"/>
<dbReference type="VEuPathDB" id="VectorBase:SSCA009165"/>
<comment type="subcellular location">
    <subcellularLocation>
        <location evidence="4">Synapse</location>
    </subcellularLocation>
</comment>
<dbReference type="GO" id="GO:0005524">
    <property type="term" value="F:ATP binding"/>
    <property type="evidence" value="ECO:0007669"/>
    <property type="project" value="InterPro"/>
</dbReference>
<evidence type="ECO:0000256" key="3">
    <source>
        <dbReference type="ARBA" id="ARBA00023018"/>
    </source>
</evidence>
<feature type="compositionally biased region" description="Polar residues" evidence="5">
    <location>
        <begin position="508"/>
        <end position="522"/>
    </location>
</feature>
<dbReference type="SUPFAM" id="SSF52440">
    <property type="entry name" value="PreATP-grasp domain"/>
    <property type="match status" value="1"/>
</dbReference>
<dbReference type="EMBL" id="JXLN01012498">
    <property type="protein sequence ID" value="KPM08554.1"/>
    <property type="molecule type" value="Genomic_DNA"/>
</dbReference>
<evidence type="ECO:0000259" key="6">
    <source>
        <dbReference type="Pfam" id="PF02078"/>
    </source>
</evidence>
<sequence>FASTTTYLKRRFSSGDLSGESYEEKDEDQTPKTFSNVQSQQQSDQASTSSSGISLNFMSSNITGTPVSPARGVSGLLSRATSLTGSVTNTVQQQLARATSQVAAAIKDRHKILLIIDDQIVDWSKYFRGRRLIGDWDIKVEQAEFKDINVIANSELGVLIAMATRSPGRLKDNSIASNSYVSILSSLDYYRTFRTDFILLRQHLIDCNQNYSNIIIGFKYGQIPTINSLQSFYNFQNKSWIYSNLLILQRKYGREEFPLIEQTFHPIFKDSSGVPKLPCVAKIGSQCSGMGKIKIENINQFQDIRSVLMMVNDYCIIEPFIDAKYDFIVQKIGTNYKVFTRKSISGNWKANIGSVLLEQQPINEKYKKWIDDVSELFGGLDICSLEGVIGKDGKEYILKIRGSDMILLGETQEEDRKNIVDLIMSRMNTICKNLLIKQQSRSSIPNQDQQDTPQAMAHNQLKRSSITSTTTHPHPPTQSVLPMANVLDRQGSKDAPPRPLPPAKIPSKLSQQQSSTISANLISNTSLPPNTSLLSSTRKNSQGSTIKDTNPFASFDDNFGDNIDSSNAIQPQQQPQKPNLTKRESQSAIDEIKDEVDDTMRNLRKTFAGIFGDM</sequence>
<feature type="compositionally biased region" description="Low complexity" evidence="5">
    <location>
        <begin position="35"/>
        <end position="51"/>
    </location>
</feature>
<comment type="similarity">
    <text evidence="1">Belongs to the synapsin family.</text>
</comment>
<dbReference type="PANTHER" id="PTHR10841">
    <property type="entry name" value="SYNAPSIN"/>
    <property type="match status" value="1"/>
</dbReference>
<evidence type="ECO:0000256" key="4">
    <source>
        <dbReference type="ARBA" id="ARBA00034103"/>
    </source>
</evidence>
<feature type="region of interest" description="Disordered" evidence="5">
    <location>
        <begin position="13"/>
        <end position="51"/>
    </location>
</feature>
<dbReference type="InterPro" id="IPR001359">
    <property type="entry name" value="Synapsin"/>
</dbReference>
<dbReference type="GO" id="GO:0030672">
    <property type="term" value="C:synaptic vesicle membrane"/>
    <property type="evidence" value="ECO:0007669"/>
    <property type="project" value="TreeGrafter"/>
</dbReference>
<dbReference type="InterPro" id="IPR013815">
    <property type="entry name" value="ATP_grasp_subdomain_1"/>
</dbReference>
<dbReference type="Gene3D" id="3.40.50.20">
    <property type="match status" value="1"/>
</dbReference>
<evidence type="ECO:0000259" key="7">
    <source>
        <dbReference type="Pfam" id="PF02750"/>
    </source>
</evidence>
<dbReference type="PANTHER" id="PTHR10841:SF17">
    <property type="entry name" value="SYNAPSIN"/>
    <property type="match status" value="1"/>
</dbReference>
<dbReference type="OrthoDB" id="10249572at2759"/>
<gene>
    <name evidence="8" type="ORF">QR98_0070760</name>
</gene>
<dbReference type="Pfam" id="PF02750">
    <property type="entry name" value="Synapsin_C"/>
    <property type="match status" value="1"/>
</dbReference>
<feature type="region of interest" description="Disordered" evidence="5">
    <location>
        <begin position="489"/>
        <end position="552"/>
    </location>
</feature>
<dbReference type="InterPro" id="IPR020898">
    <property type="entry name" value="Synapsin_ATP-bd_dom"/>
</dbReference>
<feature type="domain" description="Synapsin pre-ATP-grasp" evidence="6">
    <location>
        <begin position="107"/>
        <end position="225"/>
    </location>
</feature>
<keyword evidence="2" id="KW-0597">Phosphoprotein</keyword>
<feature type="compositionally biased region" description="Polar residues" evidence="5">
    <location>
        <begin position="538"/>
        <end position="552"/>
    </location>
</feature>
<accession>A0A132AC31</accession>
<dbReference type="InterPro" id="IPR016185">
    <property type="entry name" value="PreATP-grasp_dom_sf"/>
</dbReference>
<name>A0A132AC31_SARSC</name>
<dbReference type="Gene3D" id="3.30.1490.20">
    <property type="entry name" value="ATP-grasp fold, A domain"/>
    <property type="match status" value="1"/>
</dbReference>
<evidence type="ECO:0000256" key="5">
    <source>
        <dbReference type="SAM" id="MobiDB-lite"/>
    </source>
</evidence>